<dbReference type="GO" id="GO:0004252">
    <property type="term" value="F:serine-type endopeptidase activity"/>
    <property type="evidence" value="ECO:0007669"/>
    <property type="project" value="UniProtKB-UniRule"/>
</dbReference>
<comment type="similarity">
    <text evidence="1 5 6">Belongs to the peptidase S8 family.</text>
</comment>
<evidence type="ECO:0000256" key="6">
    <source>
        <dbReference type="RuleBase" id="RU003355"/>
    </source>
</evidence>
<evidence type="ECO:0000259" key="8">
    <source>
        <dbReference type="Pfam" id="PF00082"/>
    </source>
</evidence>
<dbReference type="InterPro" id="IPR022398">
    <property type="entry name" value="Peptidase_S8_His-AS"/>
</dbReference>
<dbReference type="CDD" id="cd07480">
    <property type="entry name" value="Peptidases_S8_12"/>
    <property type="match status" value="1"/>
</dbReference>
<dbReference type="InterPro" id="IPR023827">
    <property type="entry name" value="Peptidase_S8_Asp-AS"/>
</dbReference>
<feature type="active site" description="Charge relay system" evidence="5">
    <location>
        <position position="155"/>
    </location>
</feature>
<dbReference type="InterPro" id="IPR000209">
    <property type="entry name" value="Peptidase_S8/S53_dom"/>
</dbReference>
<organism evidence="9 10">
    <name type="scientific">Georgenia yuyongxinii</name>
    <dbReference type="NCBI Taxonomy" id="2589797"/>
    <lineage>
        <taxon>Bacteria</taxon>
        <taxon>Bacillati</taxon>
        <taxon>Actinomycetota</taxon>
        <taxon>Actinomycetes</taxon>
        <taxon>Micrococcales</taxon>
        <taxon>Bogoriellaceae</taxon>
        <taxon>Georgenia</taxon>
    </lineage>
</organism>
<dbReference type="PROSITE" id="PS00138">
    <property type="entry name" value="SUBTILASE_SER"/>
    <property type="match status" value="1"/>
</dbReference>
<name>A0A5B8C477_9MICO</name>
<accession>A0A5B8C477</accession>
<reference evidence="9 10" key="1">
    <citation type="submission" date="2019-05" db="EMBL/GenBank/DDBJ databases">
        <title>Georgenia *** sp. nov., and Georgenia *** sp. nov., isolated from the intestinal contents of plateau pika (Ochotona curzoniae) in the Qinghai-Tibet plateau of China.</title>
        <authorList>
            <person name="Tian Z."/>
        </authorList>
    </citation>
    <scope>NUCLEOTIDE SEQUENCE [LARGE SCALE GENOMIC DNA]</scope>
    <source>
        <strain evidence="9 10">Z443</strain>
    </source>
</reference>
<dbReference type="Proteomes" id="UP000314616">
    <property type="component" value="Chromosome"/>
</dbReference>
<evidence type="ECO:0000256" key="2">
    <source>
        <dbReference type="ARBA" id="ARBA00022670"/>
    </source>
</evidence>
<dbReference type="PANTHER" id="PTHR43806:SF11">
    <property type="entry name" value="CEREVISIN-RELATED"/>
    <property type="match status" value="1"/>
</dbReference>
<sequence length="409" mass="41249">MERSYTVLRDLSRARTQEPFGGEAAPLDVLDVPPEPRVDVVELDKREVRDVARDPEVRAVAPVMPTALVRPVGDDEAGGDGGAGAPAGGDPGGAEAAGATWGVTAVGADVSARTGAGTVVAVLDTGIDATHAAFAGVTLVEEDFSGSGTGDRQGHGTHCAGTVLGRDVDGTRIGVARGVTSALIGKVLGDDGGGESDMLFRGMQWAVQQGAQVISMSLGFDFPGLVKQLTTQGWPVELATSSALEAYRANLRVFDALMQLFRGQAAFGGGTVVVAAAGNESKRRVDPAFEIGVSIPAAAEGVISTGALGQSPAGLTIAPFSNTFPQVAAPGVGVVSAKAGGGLVSLNGTSMATPHVAGVTALWWEEIMASPLPPMATVVVSRLLATADLSALAPDVDVADRGVGLVRSP</sequence>
<gene>
    <name evidence="9" type="ORF">FE374_05200</name>
</gene>
<dbReference type="SUPFAM" id="SSF52743">
    <property type="entry name" value="Subtilisin-like"/>
    <property type="match status" value="1"/>
</dbReference>
<feature type="active site" description="Charge relay system" evidence="5">
    <location>
        <position position="350"/>
    </location>
</feature>
<dbReference type="InterPro" id="IPR036852">
    <property type="entry name" value="Peptidase_S8/S53_dom_sf"/>
</dbReference>
<feature type="domain" description="Peptidase S8/S53" evidence="8">
    <location>
        <begin position="115"/>
        <end position="368"/>
    </location>
</feature>
<keyword evidence="2 5" id="KW-0645">Protease</keyword>
<dbReference type="OrthoDB" id="9813435at2"/>
<feature type="active site" description="Charge relay system" evidence="5">
    <location>
        <position position="124"/>
    </location>
</feature>
<dbReference type="Gene3D" id="3.40.50.200">
    <property type="entry name" value="Peptidase S8/S53 domain"/>
    <property type="match status" value="1"/>
</dbReference>
<dbReference type="PRINTS" id="PR00723">
    <property type="entry name" value="SUBTILISIN"/>
</dbReference>
<feature type="region of interest" description="Disordered" evidence="7">
    <location>
        <begin position="1"/>
        <end position="28"/>
    </location>
</feature>
<evidence type="ECO:0000313" key="10">
    <source>
        <dbReference type="Proteomes" id="UP000314616"/>
    </source>
</evidence>
<protein>
    <submittedName>
        <fullName evidence="9">Peptidase S8</fullName>
    </submittedName>
</protein>
<dbReference type="RefSeq" id="WP_139927549.1">
    <property type="nucleotide sequence ID" value="NZ_CP040915.1"/>
</dbReference>
<dbReference type="KEGG" id="gyu:FE374_05200"/>
<evidence type="ECO:0000313" key="9">
    <source>
        <dbReference type="EMBL" id="QDC24105.1"/>
    </source>
</evidence>
<keyword evidence="3 5" id="KW-0378">Hydrolase</keyword>
<dbReference type="PROSITE" id="PS00137">
    <property type="entry name" value="SUBTILASE_HIS"/>
    <property type="match status" value="1"/>
</dbReference>
<dbReference type="GO" id="GO:0006508">
    <property type="term" value="P:proteolysis"/>
    <property type="evidence" value="ECO:0007669"/>
    <property type="project" value="UniProtKB-KW"/>
</dbReference>
<feature type="region of interest" description="Disordered" evidence="7">
    <location>
        <begin position="68"/>
        <end position="96"/>
    </location>
</feature>
<dbReference type="InterPro" id="IPR015500">
    <property type="entry name" value="Peptidase_S8_subtilisin-rel"/>
</dbReference>
<evidence type="ECO:0000256" key="7">
    <source>
        <dbReference type="SAM" id="MobiDB-lite"/>
    </source>
</evidence>
<dbReference type="InterPro" id="IPR050131">
    <property type="entry name" value="Peptidase_S8_subtilisin-like"/>
</dbReference>
<dbReference type="PROSITE" id="PS51892">
    <property type="entry name" value="SUBTILASE"/>
    <property type="match status" value="1"/>
</dbReference>
<dbReference type="AlphaFoldDB" id="A0A5B8C477"/>
<keyword evidence="4 5" id="KW-0720">Serine protease</keyword>
<dbReference type="PROSITE" id="PS00136">
    <property type="entry name" value="SUBTILASE_ASP"/>
    <property type="match status" value="1"/>
</dbReference>
<feature type="compositionally biased region" description="Gly residues" evidence="7">
    <location>
        <begin position="79"/>
        <end position="92"/>
    </location>
</feature>
<evidence type="ECO:0000256" key="5">
    <source>
        <dbReference type="PROSITE-ProRule" id="PRU01240"/>
    </source>
</evidence>
<proteinExistence type="inferred from homology"/>
<evidence type="ECO:0000256" key="4">
    <source>
        <dbReference type="ARBA" id="ARBA00022825"/>
    </source>
</evidence>
<dbReference type="InterPro" id="IPR023828">
    <property type="entry name" value="Peptidase_S8_Ser-AS"/>
</dbReference>
<dbReference type="Pfam" id="PF00082">
    <property type="entry name" value="Peptidase_S8"/>
    <property type="match status" value="1"/>
</dbReference>
<evidence type="ECO:0000256" key="3">
    <source>
        <dbReference type="ARBA" id="ARBA00022801"/>
    </source>
</evidence>
<evidence type="ECO:0000256" key="1">
    <source>
        <dbReference type="ARBA" id="ARBA00011073"/>
    </source>
</evidence>
<dbReference type="EMBL" id="CP040915">
    <property type="protein sequence ID" value="QDC24105.1"/>
    <property type="molecule type" value="Genomic_DNA"/>
</dbReference>
<dbReference type="PANTHER" id="PTHR43806">
    <property type="entry name" value="PEPTIDASE S8"/>
    <property type="match status" value="1"/>
</dbReference>